<reference evidence="2" key="2">
    <citation type="submission" date="2021-08" db="EMBL/GenBank/DDBJ databases">
        <authorList>
            <person name="Tani A."/>
            <person name="Ola A."/>
            <person name="Ogura Y."/>
            <person name="Katsura K."/>
            <person name="Hayashi T."/>
        </authorList>
    </citation>
    <scope>NUCLEOTIDE SEQUENCE</scope>
    <source>
        <strain evidence="2">DSM 19015</strain>
    </source>
</reference>
<reference evidence="2" key="1">
    <citation type="journal article" date="2021" name="Front. Microbiol.">
        <title>Comprehensive Comparative Genomics and Phenotyping of Methylobacterium Species.</title>
        <authorList>
            <person name="Alessa O."/>
            <person name="Ogura Y."/>
            <person name="Fujitani Y."/>
            <person name="Takami H."/>
            <person name="Hayashi T."/>
            <person name="Sahin N."/>
            <person name="Tani A."/>
        </authorList>
    </citation>
    <scope>NUCLEOTIDE SEQUENCE</scope>
    <source>
        <strain evidence="2">DSM 19015</strain>
    </source>
</reference>
<name>A0ABQ4S552_9HYPH</name>
<gene>
    <name evidence="2" type="ORF">OCOJLMKI_4923</name>
</gene>
<evidence type="ECO:0000256" key="1">
    <source>
        <dbReference type="SAM" id="Coils"/>
    </source>
</evidence>
<evidence type="ECO:0000313" key="2">
    <source>
        <dbReference type="EMBL" id="GJD97690.1"/>
    </source>
</evidence>
<feature type="coiled-coil region" evidence="1">
    <location>
        <begin position="252"/>
        <end position="279"/>
    </location>
</feature>
<organism evidence="2 3">
    <name type="scientific">Methylobacterium iners</name>
    <dbReference type="NCBI Taxonomy" id="418707"/>
    <lineage>
        <taxon>Bacteria</taxon>
        <taxon>Pseudomonadati</taxon>
        <taxon>Pseudomonadota</taxon>
        <taxon>Alphaproteobacteria</taxon>
        <taxon>Hyphomicrobiales</taxon>
        <taxon>Methylobacteriaceae</taxon>
        <taxon>Methylobacterium</taxon>
    </lineage>
</organism>
<dbReference type="RefSeq" id="WP_238246742.1">
    <property type="nucleotide sequence ID" value="NZ_BPQP01000100.1"/>
</dbReference>
<dbReference type="Proteomes" id="UP001055125">
    <property type="component" value="Unassembled WGS sequence"/>
</dbReference>
<evidence type="ECO:0000313" key="3">
    <source>
        <dbReference type="Proteomes" id="UP001055125"/>
    </source>
</evidence>
<keyword evidence="3" id="KW-1185">Reference proteome</keyword>
<sequence>MHRHPTNVVTLLTSPVPRKEEQCRSWARVTLTRQLAAFRAATSDPAVSLAPALTRAFDIFSVCVGYLARVSPIVADSFIHDVETFDEELLEDSGTQTLTYRFVYTLAHPLLETASTLRLHQLKRAVPRLRQVLYQAALLHFDKDPELNPLRANAWCWTLHQHFEEGRPERTMAHVSTLHETLRTAFDGSAGPTLQLVIDPYQPPPKWDSVEPVIEDGSKIEMETQDYEQFLARLQHRRDMMLFAPTSAPADIELIDGQVAALQHRLRQTRQQNAEVRRQCFCVSS</sequence>
<comment type="caution">
    <text evidence="2">The sequence shown here is derived from an EMBL/GenBank/DDBJ whole genome shotgun (WGS) entry which is preliminary data.</text>
</comment>
<protein>
    <submittedName>
        <fullName evidence="2">Uncharacterized protein</fullName>
    </submittedName>
</protein>
<keyword evidence="1" id="KW-0175">Coiled coil</keyword>
<accession>A0ABQ4S552</accession>
<dbReference type="EMBL" id="BPQP01000100">
    <property type="protein sequence ID" value="GJD97690.1"/>
    <property type="molecule type" value="Genomic_DNA"/>
</dbReference>
<proteinExistence type="predicted"/>